<sequence length="74" mass="8555">MPQISKAPLPRSINRNHNNADFAVFDFKSEARGQQLGDDQEVMEQAQSTLIIKAQNRQWLHASWSLMRDSSWLN</sequence>
<keyword evidence="2" id="KW-1185">Reference proteome</keyword>
<reference evidence="1" key="1">
    <citation type="submission" date="2020-11" db="EMBL/GenBank/DDBJ databases">
        <authorList>
            <person name="Whitehead M."/>
        </authorList>
    </citation>
    <scope>NUCLEOTIDE SEQUENCE</scope>
    <source>
        <strain evidence="1">EGII</strain>
    </source>
</reference>
<accession>A0A811UWI1</accession>
<proteinExistence type="predicted"/>
<name>A0A811UWI1_CERCA</name>
<dbReference type="Proteomes" id="UP000606786">
    <property type="component" value="Unassembled WGS sequence"/>
</dbReference>
<protein>
    <submittedName>
        <fullName evidence="1">(Mediterranean fruit fly) hypothetical protein</fullName>
    </submittedName>
</protein>
<gene>
    <name evidence="1" type="ORF">CCAP1982_LOCUS11752</name>
</gene>
<comment type="caution">
    <text evidence="1">The sequence shown here is derived from an EMBL/GenBank/DDBJ whole genome shotgun (WGS) entry which is preliminary data.</text>
</comment>
<evidence type="ECO:0000313" key="2">
    <source>
        <dbReference type="Proteomes" id="UP000606786"/>
    </source>
</evidence>
<organism evidence="1 2">
    <name type="scientific">Ceratitis capitata</name>
    <name type="common">Mediterranean fruit fly</name>
    <name type="synonym">Tephritis capitata</name>
    <dbReference type="NCBI Taxonomy" id="7213"/>
    <lineage>
        <taxon>Eukaryota</taxon>
        <taxon>Metazoa</taxon>
        <taxon>Ecdysozoa</taxon>
        <taxon>Arthropoda</taxon>
        <taxon>Hexapoda</taxon>
        <taxon>Insecta</taxon>
        <taxon>Pterygota</taxon>
        <taxon>Neoptera</taxon>
        <taxon>Endopterygota</taxon>
        <taxon>Diptera</taxon>
        <taxon>Brachycera</taxon>
        <taxon>Muscomorpha</taxon>
        <taxon>Tephritoidea</taxon>
        <taxon>Tephritidae</taxon>
        <taxon>Ceratitis</taxon>
        <taxon>Ceratitis</taxon>
    </lineage>
</organism>
<dbReference type="AlphaFoldDB" id="A0A811UWI1"/>
<dbReference type="EMBL" id="CAJHJT010000034">
    <property type="protein sequence ID" value="CAD7003290.1"/>
    <property type="molecule type" value="Genomic_DNA"/>
</dbReference>
<evidence type="ECO:0000313" key="1">
    <source>
        <dbReference type="EMBL" id="CAD7003290.1"/>
    </source>
</evidence>